<evidence type="ECO:0000256" key="5">
    <source>
        <dbReference type="ARBA" id="ARBA00023163"/>
    </source>
</evidence>
<dbReference type="SUPFAM" id="SSF88946">
    <property type="entry name" value="Sigma2 domain of RNA polymerase sigma factors"/>
    <property type="match status" value="1"/>
</dbReference>
<feature type="domain" description="RNA polymerase sigma-70 region 2" evidence="6">
    <location>
        <begin position="15"/>
        <end position="81"/>
    </location>
</feature>
<evidence type="ECO:0000256" key="1">
    <source>
        <dbReference type="ARBA" id="ARBA00010641"/>
    </source>
</evidence>
<dbReference type="NCBIfam" id="TIGR02937">
    <property type="entry name" value="sigma70-ECF"/>
    <property type="match status" value="1"/>
</dbReference>
<dbReference type="Pfam" id="PF08281">
    <property type="entry name" value="Sigma70_r4_2"/>
    <property type="match status" value="1"/>
</dbReference>
<dbReference type="SUPFAM" id="SSF88659">
    <property type="entry name" value="Sigma3 and sigma4 domains of RNA polymerase sigma factors"/>
    <property type="match status" value="1"/>
</dbReference>
<dbReference type="PANTHER" id="PTHR43133:SF8">
    <property type="entry name" value="RNA POLYMERASE SIGMA FACTOR HI_1459-RELATED"/>
    <property type="match status" value="1"/>
</dbReference>
<feature type="domain" description="RNA polymerase sigma factor 70 region 4 type 2" evidence="7">
    <location>
        <begin position="113"/>
        <end position="164"/>
    </location>
</feature>
<comment type="caution">
    <text evidence="8">The sequence shown here is derived from an EMBL/GenBank/DDBJ whole genome shotgun (WGS) entry which is preliminary data.</text>
</comment>
<reference evidence="8 9" key="1">
    <citation type="submission" date="2018-08" db="EMBL/GenBank/DDBJ databases">
        <title>A genome reference for cultivated species of the human gut microbiota.</title>
        <authorList>
            <person name="Zou Y."/>
            <person name="Xue W."/>
            <person name="Luo G."/>
        </authorList>
    </citation>
    <scope>NUCLEOTIDE SEQUENCE [LARGE SCALE GENOMIC DNA]</scope>
    <source>
        <strain evidence="8 9">AM07-24</strain>
    </source>
</reference>
<dbReference type="InterPro" id="IPR013325">
    <property type="entry name" value="RNA_pol_sigma_r2"/>
</dbReference>
<dbReference type="Proteomes" id="UP000284841">
    <property type="component" value="Unassembled WGS sequence"/>
</dbReference>
<sequence>MSDDVRDAIIEQIERQYGRLMRKLAYEILHDEYEVEDVIQTALWEIIYKHIDKLNLPKGEFRNYLCTAVKNTAINLYNQKKKADVQDPFAINELTMDQIDTGSFHDEYGFGPELQELLGELNNVDKDIILLRFGCGYSHAEIARAVGKSEVAVRKRLERATLKLRAILIDREVE</sequence>
<accession>A0A415DWX5</accession>
<evidence type="ECO:0000259" key="6">
    <source>
        <dbReference type="Pfam" id="PF04542"/>
    </source>
</evidence>
<dbReference type="InterPro" id="IPR013324">
    <property type="entry name" value="RNA_pol_sigma_r3/r4-like"/>
</dbReference>
<protein>
    <submittedName>
        <fullName evidence="8">Sigma-70 family RNA polymerase sigma factor</fullName>
    </submittedName>
</protein>
<keyword evidence="9" id="KW-1185">Reference proteome</keyword>
<keyword evidence="3" id="KW-0731">Sigma factor</keyword>
<evidence type="ECO:0000256" key="4">
    <source>
        <dbReference type="ARBA" id="ARBA00023125"/>
    </source>
</evidence>
<dbReference type="Pfam" id="PF04542">
    <property type="entry name" value="Sigma70_r2"/>
    <property type="match status" value="1"/>
</dbReference>
<dbReference type="GO" id="GO:0006352">
    <property type="term" value="P:DNA-templated transcription initiation"/>
    <property type="evidence" value="ECO:0007669"/>
    <property type="project" value="InterPro"/>
</dbReference>
<dbReference type="RefSeq" id="WP_118336341.1">
    <property type="nucleotide sequence ID" value="NZ_AP025567.1"/>
</dbReference>
<dbReference type="Gene3D" id="1.10.1740.10">
    <property type="match status" value="1"/>
</dbReference>
<dbReference type="EMBL" id="QRMS01000005">
    <property type="protein sequence ID" value="RHJ85162.1"/>
    <property type="molecule type" value="Genomic_DNA"/>
</dbReference>
<dbReference type="InterPro" id="IPR039425">
    <property type="entry name" value="RNA_pol_sigma-70-like"/>
</dbReference>
<dbReference type="CDD" id="cd06171">
    <property type="entry name" value="Sigma70_r4"/>
    <property type="match status" value="1"/>
</dbReference>
<dbReference type="AlphaFoldDB" id="A0A415DWX5"/>
<evidence type="ECO:0000313" key="9">
    <source>
        <dbReference type="Proteomes" id="UP000284841"/>
    </source>
</evidence>
<evidence type="ECO:0000259" key="7">
    <source>
        <dbReference type="Pfam" id="PF08281"/>
    </source>
</evidence>
<evidence type="ECO:0000256" key="3">
    <source>
        <dbReference type="ARBA" id="ARBA00023082"/>
    </source>
</evidence>
<comment type="similarity">
    <text evidence="1">Belongs to the sigma-70 factor family. ECF subfamily.</text>
</comment>
<name>A0A415DWX5_9FIRM</name>
<evidence type="ECO:0000313" key="8">
    <source>
        <dbReference type="EMBL" id="RHJ85162.1"/>
    </source>
</evidence>
<keyword evidence="5" id="KW-0804">Transcription</keyword>
<dbReference type="InterPro" id="IPR007627">
    <property type="entry name" value="RNA_pol_sigma70_r2"/>
</dbReference>
<proteinExistence type="inferred from homology"/>
<dbReference type="InterPro" id="IPR013249">
    <property type="entry name" value="RNA_pol_sigma70_r4_t2"/>
</dbReference>
<dbReference type="InterPro" id="IPR036388">
    <property type="entry name" value="WH-like_DNA-bd_sf"/>
</dbReference>
<evidence type="ECO:0000256" key="2">
    <source>
        <dbReference type="ARBA" id="ARBA00023015"/>
    </source>
</evidence>
<dbReference type="PANTHER" id="PTHR43133">
    <property type="entry name" value="RNA POLYMERASE ECF-TYPE SIGMA FACTO"/>
    <property type="match status" value="1"/>
</dbReference>
<keyword evidence="4" id="KW-0238">DNA-binding</keyword>
<dbReference type="GO" id="GO:0016987">
    <property type="term" value="F:sigma factor activity"/>
    <property type="evidence" value="ECO:0007669"/>
    <property type="project" value="UniProtKB-KW"/>
</dbReference>
<gene>
    <name evidence="8" type="ORF">DW099_15800</name>
</gene>
<dbReference type="Gene3D" id="1.10.10.10">
    <property type="entry name" value="Winged helix-like DNA-binding domain superfamily/Winged helix DNA-binding domain"/>
    <property type="match status" value="1"/>
</dbReference>
<dbReference type="GO" id="GO:0003677">
    <property type="term" value="F:DNA binding"/>
    <property type="evidence" value="ECO:0007669"/>
    <property type="project" value="UniProtKB-KW"/>
</dbReference>
<keyword evidence="2" id="KW-0805">Transcription regulation</keyword>
<organism evidence="8 9">
    <name type="scientific">Emergencia timonensis</name>
    <dbReference type="NCBI Taxonomy" id="1776384"/>
    <lineage>
        <taxon>Bacteria</taxon>
        <taxon>Bacillati</taxon>
        <taxon>Bacillota</taxon>
        <taxon>Clostridia</taxon>
        <taxon>Peptostreptococcales</taxon>
        <taxon>Anaerovoracaceae</taxon>
        <taxon>Emergencia</taxon>
    </lineage>
</organism>
<dbReference type="InterPro" id="IPR014284">
    <property type="entry name" value="RNA_pol_sigma-70_dom"/>
</dbReference>
<dbReference type="OrthoDB" id="9784984at2"/>